<organism evidence="1 2">
    <name type="scientific">Papaver nudicaule</name>
    <name type="common">Iceland poppy</name>
    <dbReference type="NCBI Taxonomy" id="74823"/>
    <lineage>
        <taxon>Eukaryota</taxon>
        <taxon>Viridiplantae</taxon>
        <taxon>Streptophyta</taxon>
        <taxon>Embryophyta</taxon>
        <taxon>Tracheophyta</taxon>
        <taxon>Spermatophyta</taxon>
        <taxon>Magnoliopsida</taxon>
        <taxon>Ranunculales</taxon>
        <taxon>Papaveraceae</taxon>
        <taxon>Papaveroideae</taxon>
        <taxon>Papaver</taxon>
    </lineage>
</organism>
<evidence type="ECO:0000313" key="1">
    <source>
        <dbReference type="EMBL" id="MCL7025674.1"/>
    </source>
</evidence>
<name>A0AA41RSD0_PAPNU</name>
<comment type="caution">
    <text evidence="1">The sequence shown here is derived from an EMBL/GenBank/DDBJ whole genome shotgun (WGS) entry which is preliminary data.</text>
</comment>
<dbReference type="EMBL" id="JAJJMA010047777">
    <property type="protein sequence ID" value="MCL7025674.1"/>
    <property type="molecule type" value="Genomic_DNA"/>
</dbReference>
<protein>
    <submittedName>
        <fullName evidence="1">Uncharacterized protein</fullName>
    </submittedName>
</protein>
<keyword evidence="2" id="KW-1185">Reference proteome</keyword>
<gene>
    <name evidence="1" type="ORF">MKW94_016175</name>
</gene>
<dbReference type="AlphaFoldDB" id="A0AA41RSD0"/>
<dbReference type="Proteomes" id="UP001177140">
    <property type="component" value="Unassembled WGS sequence"/>
</dbReference>
<evidence type="ECO:0000313" key="2">
    <source>
        <dbReference type="Proteomes" id="UP001177140"/>
    </source>
</evidence>
<accession>A0AA41RSD0</accession>
<sequence>MNHIPRFCVCRSSSLLRRNPFTRWSSKPISSSSSLISNNPASSNLITLVSRFHHTPQIFSAPGNHVRRCTVPDYDFGDDPLRDELYEIREAIEHARKSIELGTLPDPYDAVWIPKDKLDALKERFDLPLDDEDRKSGVVRKSHIDGSWIHIQLLGEALNETRAFARYVADGKSPCWDAFMDWYEAESIKYEG</sequence>
<reference evidence="1" key="1">
    <citation type="submission" date="2022-03" db="EMBL/GenBank/DDBJ databases">
        <title>A functionally conserved STORR gene fusion in Papaver species that diverged 16.8 million years ago.</title>
        <authorList>
            <person name="Catania T."/>
        </authorList>
    </citation>
    <scope>NUCLEOTIDE SEQUENCE</scope>
    <source>
        <strain evidence="1">S-191538</strain>
    </source>
</reference>
<proteinExistence type="predicted"/>